<keyword evidence="2" id="KW-0663">Pyridoxal phosphate</keyword>
<dbReference type="Gene3D" id="3.90.1150.10">
    <property type="entry name" value="Aspartate Aminotransferase, domain 1"/>
    <property type="match status" value="1"/>
</dbReference>
<accession>A0A1B6NTT5</accession>
<feature type="non-terminal residue" evidence="3">
    <location>
        <position position="1"/>
    </location>
</feature>
<reference evidence="3" key="1">
    <citation type="submission" date="2013-11" db="EMBL/GenBank/DDBJ databases">
        <title>Microbial diversity, functional groups and degradation webs in Northern and Southern Mediterranean and Red Sea marine crude oil polluted sites.</title>
        <authorList>
            <person name="Daffonchio D."/>
            <person name="Mapelli F."/>
            <person name="Ferrer M."/>
            <person name="Richter M."/>
            <person name="Cherif A."/>
            <person name="Malkawi H.I."/>
            <person name="Yakimov M.M."/>
            <person name="Abdel-Fattah Y.R."/>
            <person name="Blaghen M."/>
            <person name="Golyshin P.N."/>
            <person name="Kalogerakis N."/>
            <person name="Boon N."/>
            <person name="Magagnini M."/>
            <person name="Fava F."/>
        </authorList>
    </citation>
    <scope>NUCLEOTIDE SEQUENCE</scope>
</reference>
<proteinExistence type="predicted"/>
<dbReference type="PANTHER" id="PTHR21152:SF40">
    <property type="entry name" value="ALANINE--GLYOXYLATE AMINOTRANSFERASE"/>
    <property type="match status" value="1"/>
</dbReference>
<dbReference type="PANTHER" id="PTHR21152">
    <property type="entry name" value="AMINOTRANSFERASE CLASS V"/>
    <property type="match status" value="1"/>
</dbReference>
<comment type="cofactor">
    <cofactor evidence="1">
        <name>pyridoxal 5'-phosphate</name>
        <dbReference type="ChEBI" id="CHEBI:597326"/>
    </cofactor>
</comment>
<dbReference type="GO" id="GO:0004760">
    <property type="term" value="F:L-serine-pyruvate transaminase activity"/>
    <property type="evidence" value="ECO:0007669"/>
    <property type="project" value="TreeGrafter"/>
</dbReference>
<keyword evidence="3" id="KW-0032">Aminotransferase</keyword>
<dbReference type="InterPro" id="IPR015422">
    <property type="entry name" value="PyrdxlP-dep_Trfase_small"/>
</dbReference>
<comment type="caution">
    <text evidence="3">The sequence shown here is derived from an EMBL/GenBank/DDBJ whole genome shotgun (WGS) entry which is preliminary data.</text>
</comment>
<protein>
    <submittedName>
        <fullName evidence="3">Serine-pyruvate aminotransferase/archaeal aspartate aminotransferase</fullName>
    </submittedName>
</protein>
<dbReference type="GO" id="GO:0008453">
    <property type="term" value="F:alanine-glyoxylate transaminase activity"/>
    <property type="evidence" value="ECO:0007669"/>
    <property type="project" value="TreeGrafter"/>
</dbReference>
<dbReference type="InterPro" id="IPR015424">
    <property type="entry name" value="PyrdxlP-dep_Trfase"/>
</dbReference>
<evidence type="ECO:0000256" key="1">
    <source>
        <dbReference type="ARBA" id="ARBA00001933"/>
    </source>
</evidence>
<keyword evidence="3" id="KW-0670">Pyruvate</keyword>
<keyword evidence="3" id="KW-0808">Transferase</keyword>
<name>A0A1B6NTT5_9ZZZZ</name>
<sequence>LLILKEEGLENAWKRHASGHEKLAQGLNDLGLELTVDSAYRLPQLNVVKIPDGADDAAVRKQLLQDFNLEIGAGLGDHAGKVWRIGLMGYACKPRNIDHCLAALRSVLK</sequence>
<evidence type="ECO:0000313" key="3">
    <source>
        <dbReference type="EMBL" id="KTF06731.1"/>
    </source>
</evidence>
<gene>
    <name evidence="3" type="ORF">MGSAQ_001773</name>
</gene>
<evidence type="ECO:0000256" key="2">
    <source>
        <dbReference type="ARBA" id="ARBA00022898"/>
    </source>
</evidence>
<dbReference type="EMBL" id="AYSL01000971">
    <property type="protein sequence ID" value="KTF06731.1"/>
    <property type="molecule type" value="Genomic_DNA"/>
</dbReference>
<dbReference type="SUPFAM" id="SSF53383">
    <property type="entry name" value="PLP-dependent transferases"/>
    <property type="match status" value="1"/>
</dbReference>
<organism evidence="3">
    <name type="scientific">marine sediment metagenome</name>
    <dbReference type="NCBI Taxonomy" id="412755"/>
    <lineage>
        <taxon>unclassified sequences</taxon>
        <taxon>metagenomes</taxon>
        <taxon>ecological metagenomes</taxon>
    </lineage>
</organism>
<dbReference type="GO" id="GO:0005777">
    <property type="term" value="C:peroxisome"/>
    <property type="evidence" value="ECO:0007669"/>
    <property type="project" value="TreeGrafter"/>
</dbReference>
<dbReference type="AlphaFoldDB" id="A0A1B6NTT5"/>
<dbReference type="GO" id="GO:0019265">
    <property type="term" value="P:glycine biosynthetic process, by transamination of glyoxylate"/>
    <property type="evidence" value="ECO:0007669"/>
    <property type="project" value="TreeGrafter"/>
</dbReference>